<organism evidence="8 9">
    <name type="scientific">Clostridium tagluense</name>
    <dbReference type="NCBI Taxonomy" id="360422"/>
    <lineage>
        <taxon>Bacteria</taxon>
        <taxon>Bacillati</taxon>
        <taxon>Bacillota</taxon>
        <taxon>Clostridia</taxon>
        <taxon>Eubacteriales</taxon>
        <taxon>Clostridiaceae</taxon>
        <taxon>Clostridium</taxon>
    </lineage>
</organism>
<dbReference type="PANTHER" id="PTHR47053:SF1">
    <property type="entry name" value="MUREIN DD-ENDOPEPTIDASE MEPH-RELATED"/>
    <property type="match status" value="1"/>
</dbReference>
<evidence type="ECO:0000256" key="4">
    <source>
        <dbReference type="ARBA" id="ARBA00022801"/>
    </source>
</evidence>
<comment type="similarity">
    <text evidence="1">Belongs to the peptidase C40 family.</text>
</comment>
<keyword evidence="3" id="KW-0732">Signal</keyword>
<gene>
    <name evidence="8" type="ORF">Ctaglu_26350</name>
</gene>
<keyword evidence="4" id="KW-0378">Hydrolase</keyword>
<sequence length="354" mass="40079">MKHVFRNMAVVTTLIFTLNVNTLVVKVNGKLQAQKYSLTRTQTESQTIERKIEQYDNEIEKNMAKTEENKIKILQTEKAIKSAVEEINKVGNEAKKEQELFDARMRNMYMNGFDGYTSVLLNAESFGDFISRVENVRIIIKFDKKVMGEFEAIQNKLNEKQHSLNNRKVELLNLQVDNKQKLDKIILDKESQNKLITQLDIKENNLITRSGKEQVLVNQSIEKSVDKYTSSRGATNLSKDSIISYASNFIGIPYIWGGTSPSTGFDCSGFTQYVYSHFGISVGRSTYDQINDGIGVSKSDLQPGDLVFFGIGNKPKHTGIYAGNNNYIHSPRTGDVIKVSPMTRGDYITARRLN</sequence>
<keyword evidence="6" id="KW-0175">Coiled coil</keyword>
<reference evidence="8 9" key="1">
    <citation type="submission" date="2018-11" db="EMBL/GenBank/DDBJ databases">
        <title>Genome sequencing and assembly of Clostridium tagluense strain A121.</title>
        <authorList>
            <person name="Murakami T."/>
            <person name="Segawa T."/>
            <person name="Shcherbakova V.A."/>
            <person name="Mori H."/>
            <person name="Yoshimura Y."/>
        </authorList>
    </citation>
    <scope>NUCLEOTIDE SEQUENCE [LARGE SCALE GENOMIC DNA]</scope>
    <source>
        <strain evidence="8 9">A121</strain>
    </source>
</reference>
<evidence type="ECO:0000256" key="5">
    <source>
        <dbReference type="ARBA" id="ARBA00022807"/>
    </source>
</evidence>
<dbReference type="OrthoDB" id="9808890at2"/>
<keyword evidence="2" id="KW-0645">Protease</keyword>
<dbReference type="Pfam" id="PF00877">
    <property type="entry name" value="NLPC_P60"/>
    <property type="match status" value="1"/>
</dbReference>
<evidence type="ECO:0000256" key="6">
    <source>
        <dbReference type="SAM" id="Coils"/>
    </source>
</evidence>
<dbReference type="InterPro" id="IPR051202">
    <property type="entry name" value="Peptidase_C40"/>
</dbReference>
<dbReference type="InterPro" id="IPR038765">
    <property type="entry name" value="Papain-like_cys_pep_sf"/>
</dbReference>
<dbReference type="PANTHER" id="PTHR47053">
    <property type="entry name" value="MUREIN DD-ENDOPEPTIDASE MEPH-RELATED"/>
    <property type="match status" value="1"/>
</dbReference>
<comment type="caution">
    <text evidence="8">The sequence shown here is derived from an EMBL/GenBank/DDBJ whole genome shotgun (WGS) entry which is preliminary data.</text>
</comment>
<dbReference type="AlphaFoldDB" id="A0A401UNA7"/>
<accession>A0A401UNA7</accession>
<evidence type="ECO:0000256" key="2">
    <source>
        <dbReference type="ARBA" id="ARBA00022670"/>
    </source>
</evidence>
<evidence type="ECO:0000259" key="7">
    <source>
        <dbReference type="PROSITE" id="PS51935"/>
    </source>
</evidence>
<dbReference type="InterPro" id="IPR000064">
    <property type="entry name" value="NLP_P60_dom"/>
</dbReference>
<protein>
    <recommendedName>
        <fullName evidence="7">NlpC/P60 domain-containing protein</fullName>
    </recommendedName>
</protein>
<keyword evidence="5" id="KW-0788">Thiol protease</keyword>
<keyword evidence="9" id="KW-1185">Reference proteome</keyword>
<dbReference type="Proteomes" id="UP000287872">
    <property type="component" value="Unassembled WGS sequence"/>
</dbReference>
<evidence type="ECO:0000313" key="9">
    <source>
        <dbReference type="Proteomes" id="UP000287872"/>
    </source>
</evidence>
<dbReference type="Pfam" id="PF24568">
    <property type="entry name" value="CC_PcsB"/>
    <property type="match status" value="1"/>
</dbReference>
<evidence type="ECO:0000313" key="8">
    <source>
        <dbReference type="EMBL" id="GCD11012.1"/>
    </source>
</evidence>
<feature type="coiled-coil region" evidence="6">
    <location>
        <begin position="38"/>
        <end position="100"/>
    </location>
</feature>
<feature type="domain" description="NlpC/P60" evidence="7">
    <location>
        <begin position="236"/>
        <end position="354"/>
    </location>
</feature>
<evidence type="ECO:0000256" key="3">
    <source>
        <dbReference type="ARBA" id="ARBA00022729"/>
    </source>
</evidence>
<dbReference type="GO" id="GO:0008234">
    <property type="term" value="F:cysteine-type peptidase activity"/>
    <property type="evidence" value="ECO:0007669"/>
    <property type="project" value="UniProtKB-KW"/>
</dbReference>
<dbReference type="GO" id="GO:0006508">
    <property type="term" value="P:proteolysis"/>
    <property type="evidence" value="ECO:0007669"/>
    <property type="project" value="UniProtKB-KW"/>
</dbReference>
<dbReference type="Gene3D" id="6.10.250.3150">
    <property type="match status" value="1"/>
</dbReference>
<dbReference type="Gene3D" id="3.90.1720.10">
    <property type="entry name" value="endopeptidase domain like (from Nostoc punctiforme)"/>
    <property type="match status" value="1"/>
</dbReference>
<dbReference type="InterPro" id="IPR057309">
    <property type="entry name" value="PcsB_CC"/>
</dbReference>
<evidence type="ECO:0000256" key="1">
    <source>
        <dbReference type="ARBA" id="ARBA00007074"/>
    </source>
</evidence>
<dbReference type="EMBL" id="BHYK01000014">
    <property type="protein sequence ID" value="GCD11012.1"/>
    <property type="molecule type" value="Genomic_DNA"/>
</dbReference>
<name>A0A401UNA7_9CLOT</name>
<dbReference type="RefSeq" id="WP_125002436.1">
    <property type="nucleotide sequence ID" value="NZ_BHYK01000014.1"/>
</dbReference>
<dbReference type="SUPFAM" id="SSF54001">
    <property type="entry name" value="Cysteine proteinases"/>
    <property type="match status" value="1"/>
</dbReference>
<proteinExistence type="inferred from homology"/>
<dbReference type="PROSITE" id="PS51935">
    <property type="entry name" value="NLPC_P60"/>
    <property type="match status" value="1"/>
</dbReference>